<evidence type="ECO:0000313" key="3">
    <source>
        <dbReference type="Proteomes" id="UP001601976"/>
    </source>
</evidence>
<keyword evidence="3" id="KW-1185">Reference proteome</keyword>
<dbReference type="Pfam" id="PF01244">
    <property type="entry name" value="Peptidase_M19"/>
    <property type="match status" value="1"/>
</dbReference>
<feature type="compositionally biased region" description="Acidic residues" evidence="1">
    <location>
        <begin position="44"/>
        <end position="62"/>
    </location>
</feature>
<feature type="region of interest" description="Disordered" evidence="1">
    <location>
        <begin position="1"/>
        <end position="72"/>
    </location>
</feature>
<evidence type="ECO:0000313" key="2">
    <source>
        <dbReference type="EMBL" id="MFF3340449.1"/>
    </source>
</evidence>
<comment type="caution">
    <text evidence="2">The sequence shown here is derived from an EMBL/GenBank/DDBJ whole genome shotgun (WGS) entry which is preliminary data.</text>
</comment>
<feature type="compositionally biased region" description="Basic and acidic residues" evidence="1">
    <location>
        <begin position="18"/>
        <end position="27"/>
    </location>
</feature>
<keyword evidence="2" id="KW-0378">Hydrolase</keyword>
<accession>A0ABW6RFZ3</accession>
<keyword evidence="2" id="KW-0645">Protease</keyword>
<gene>
    <name evidence="2" type="ORF">ACFYWW_17185</name>
</gene>
<dbReference type="EC" id="3.4.13.19" evidence="2"/>
<protein>
    <submittedName>
        <fullName evidence="2">Dipeptidase</fullName>
        <ecNumber evidence="2">3.4.13.19</ecNumber>
    </submittedName>
</protein>
<name>A0ABW6RFZ3_9ACTN</name>
<keyword evidence="2" id="KW-0224">Dipeptidase</keyword>
<dbReference type="SUPFAM" id="SSF51556">
    <property type="entry name" value="Metallo-dependent hydrolases"/>
    <property type="match status" value="1"/>
</dbReference>
<dbReference type="EMBL" id="JBIAPK010000005">
    <property type="protein sequence ID" value="MFF3340449.1"/>
    <property type="molecule type" value="Genomic_DNA"/>
</dbReference>
<dbReference type="PANTHER" id="PTHR10443">
    <property type="entry name" value="MICROSOMAL DIPEPTIDASE"/>
    <property type="match status" value="1"/>
</dbReference>
<evidence type="ECO:0000256" key="1">
    <source>
        <dbReference type="SAM" id="MobiDB-lite"/>
    </source>
</evidence>
<dbReference type="InterPro" id="IPR032466">
    <property type="entry name" value="Metal_Hydrolase"/>
</dbReference>
<organism evidence="2 3">
    <name type="scientific">Streptomyces flavidovirens</name>
    <dbReference type="NCBI Taxonomy" id="67298"/>
    <lineage>
        <taxon>Bacteria</taxon>
        <taxon>Bacillati</taxon>
        <taxon>Actinomycetota</taxon>
        <taxon>Actinomycetes</taxon>
        <taxon>Kitasatosporales</taxon>
        <taxon>Streptomycetaceae</taxon>
        <taxon>Streptomyces</taxon>
    </lineage>
</organism>
<sequence>MADLQDDPHTSSTAAVGELDRIPRTDVPESTEAAPPEGMSEAAAPDELDEIVFEGPASDEPEPAPPPAPEDSLGRARALLVEHPVADGFNRLAWTLGQRQWHDLELGESTLDTDIPRLRTGGVGAQFWSLLVPAEYAGDRAISATLEQIDLVKKVVAAYPEGLRLALSAGDMADARNCGRIASLLGPVSGHALGESLGTLRAYHALGVRSLAFAGTRWAGAKGEGLTPFGHEVVREMNRLGVLIDLTGAPAETVHGVLSVSRAPVVLSHSGARALTDAPANASDDVLRALTPDKGVCMVGFAPEQTVRRVADHLDHVREVAGRECVGLSGMYGADVADVPHGDDLRDVSCYPHLIAELFDRGWDEADLALLTWGNAARVVRDTEFISRATRRRHPVPVTP</sequence>
<dbReference type="Proteomes" id="UP001601976">
    <property type="component" value="Unassembled WGS sequence"/>
</dbReference>
<dbReference type="Gene3D" id="3.20.20.140">
    <property type="entry name" value="Metal-dependent hydrolases"/>
    <property type="match status" value="1"/>
</dbReference>
<dbReference type="PROSITE" id="PS51365">
    <property type="entry name" value="RENAL_DIPEPTIDASE_2"/>
    <property type="match status" value="1"/>
</dbReference>
<dbReference type="RefSeq" id="WP_355718270.1">
    <property type="nucleotide sequence ID" value="NZ_JBEXNP010000006.1"/>
</dbReference>
<reference evidence="2 3" key="1">
    <citation type="submission" date="2024-10" db="EMBL/GenBank/DDBJ databases">
        <title>The Natural Products Discovery Center: Release of the First 8490 Sequenced Strains for Exploring Actinobacteria Biosynthetic Diversity.</title>
        <authorList>
            <person name="Kalkreuter E."/>
            <person name="Kautsar S.A."/>
            <person name="Yang D."/>
            <person name="Bader C.D."/>
            <person name="Teijaro C.N."/>
            <person name="Fluegel L."/>
            <person name="Davis C.M."/>
            <person name="Simpson J.R."/>
            <person name="Lauterbach L."/>
            <person name="Steele A.D."/>
            <person name="Gui C."/>
            <person name="Meng S."/>
            <person name="Li G."/>
            <person name="Viehrig K."/>
            <person name="Ye F."/>
            <person name="Su P."/>
            <person name="Kiefer A.F."/>
            <person name="Nichols A."/>
            <person name="Cepeda A.J."/>
            <person name="Yan W."/>
            <person name="Fan B."/>
            <person name="Jiang Y."/>
            <person name="Adhikari A."/>
            <person name="Zheng C.-J."/>
            <person name="Schuster L."/>
            <person name="Cowan T.M."/>
            <person name="Smanski M.J."/>
            <person name="Chevrette M.G."/>
            <person name="De Carvalho L.P.S."/>
            <person name="Shen B."/>
        </authorList>
    </citation>
    <scope>NUCLEOTIDE SEQUENCE [LARGE SCALE GENOMIC DNA]</scope>
    <source>
        <strain evidence="2 3">NPDC003029</strain>
    </source>
</reference>
<proteinExistence type="predicted"/>
<dbReference type="PANTHER" id="PTHR10443:SF12">
    <property type="entry name" value="DIPEPTIDASE"/>
    <property type="match status" value="1"/>
</dbReference>
<dbReference type="GO" id="GO:0016805">
    <property type="term" value="F:dipeptidase activity"/>
    <property type="evidence" value="ECO:0007669"/>
    <property type="project" value="UniProtKB-KW"/>
</dbReference>
<dbReference type="InterPro" id="IPR008257">
    <property type="entry name" value="Pept_M19"/>
</dbReference>